<evidence type="ECO:0000313" key="3">
    <source>
        <dbReference type="Proteomes" id="UP001226434"/>
    </source>
</evidence>
<evidence type="ECO:0000313" key="2">
    <source>
        <dbReference type="EMBL" id="MDI3320993.1"/>
    </source>
</evidence>
<dbReference type="SMART" id="SM00710">
    <property type="entry name" value="PbH1"/>
    <property type="match status" value="4"/>
</dbReference>
<gene>
    <name evidence="2" type="ORF">QJ048_14470</name>
</gene>
<feature type="signal peptide" evidence="1">
    <location>
        <begin position="1"/>
        <end position="23"/>
    </location>
</feature>
<dbReference type="Gene3D" id="2.160.20.10">
    <property type="entry name" value="Single-stranded right-handed beta-helix, Pectin lyase-like"/>
    <property type="match status" value="1"/>
</dbReference>
<protein>
    <submittedName>
        <fullName evidence="2">Chondroitinase-B domain-containing protein</fullName>
    </submittedName>
</protein>
<dbReference type="Proteomes" id="UP001226434">
    <property type="component" value="Unassembled WGS sequence"/>
</dbReference>
<feature type="chain" id="PRO_5045644741" evidence="1">
    <location>
        <begin position="24"/>
        <end position="396"/>
    </location>
</feature>
<dbReference type="InterPro" id="IPR011050">
    <property type="entry name" value="Pectin_lyase_fold/virulence"/>
</dbReference>
<evidence type="ECO:0000256" key="1">
    <source>
        <dbReference type="SAM" id="SignalP"/>
    </source>
</evidence>
<name>A0ABT6REI9_9BACT</name>
<dbReference type="InterPro" id="IPR012334">
    <property type="entry name" value="Pectin_lyas_fold"/>
</dbReference>
<dbReference type="InterPro" id="IPR039513">
    <property type="entry name" value="PL-6"/>
</dbReference>
<dbReference type="InterPro" id="IPR006626">
    <property type="entry name" value="PbH1"/>
</dbReference>
<dbReference type="Pfam" id="PF14592">
    <property type="entry name" value="Chondroitinas_B"/>
    <property type="match status" value="1"/>
</dbReference>
<accession>A0ABT6REI9</accession>
<dbReference type="RefSeq" id="WP_282335096.1">
    <property type="nucleotide sequence ID" value="NZ_JASBRG010000007.1"/>
</dbReference>
<organism evidence="2 3">
    <name type="scientific">Pinibacter soli</name>
    <dbReference type="NCBI Taxonomy" id="3044211"/>
    <lineage>
        <taxon>Bacteria</taxon>
        <taxon>Pseudomonadati</taxon>
        <taxon>Bacteroidota</taxon>
        <taxon>Chitinophagia</taxon>
        <taxon>Chitinophagales</taxon>
        <taxon>Chitinophagaceae</taxon>
        <taxon>Pinibacter</taxon>
    </lineage>
</organism>
<keyword evidence="3" id="KW-1185">Reference proteome</keyword>
<comment type="caution">
    <text evidence="2">The sequence shown here is derived from an EMBL/GenBank/DDBJ whole genome shotgun (WGS) entry which is preliminary data.</text>
</comment>
<dbReference type="EMBL" id="JASBRG010000007">
    <property type="protein sequence ID" value="MDI3320993.1"/>
    <property type="molecule type" value="Genomic_DNA"/>
</dbReference>
<reference evidence="2 3" key="1">
    <citation type="submission" date="2023-05" db="EMBL/GenBank/DDBJ databases">
        <title>Genome sequence of Pinibacter sp. MAH-24.</title>
        <authorList>
            <person name="Huq M.A."/>
        </authorList>
    </citation>
    <scope>NUCLEOTIDE SEQUENCE [LARGE SCALE GENOMIC DNA]</scope>
    <source>
        <strain evidence="2 3">MAH-24</strain>
    </source>
</reference>
<dbReference type="SUPFAM" id="SSF51126">
    <property type="entry name" value="Pectin lyase-like"/>
    <property type="match status" value="1"/>
</dbReference>
<sequence>MTKIFSGLFTCLLLIFFATNTFAITVTVHTAAELEAAVDKAKPGDVVLIANGKYADWNCMLTGRGEAGKPVIVRAESSGKVSFGGPVMKTIFRITGTYLELSGITFSECKVSRTPGQTTTLVQLEGSTGCRVSGCSFEKNEVMSQFMPIVVISGKGESNRVDHCSFISNVNNMEVQVVVAKVATPFHTMIDHNEFRNKAKVTWPVFNGGECVQVGQDPVLLGNISSFTTVRDNRFIECNGEPEVISNKSSDNKYINNSLTNCEGELVMRGGFDCIVDSNIVEGGACGIRINGAHHTVTNNRISNVKTAIRLMYGMATGKTEIGFYIAASDCIITNNKISHVQTGILVGDSKNADWTGKFDVKRYPSRTMQDVSPANNKIENNSITDAQTEIMRNDN</sequence>
<keyword evidence="1" id="KW-0732">Signal</keyword>
<proteinExistence type="predicted"/>